<dbReference type="Proteomes" id="UP001500841">
    <property type="component" value="Unassembled WGS sequence"/>
</dbReference>
<evidence type="ECO:0000259" key="6">
    <source>
        <dbReference type="SMART" id="SM00646"/>
    </source>
</evidence>
<evidence type="ECO:0000256" key="1">
    <source>
        <dbReference type="ARBA" id="ARBA00001561"/>
    </source>
</evidence>
<keyword evidence="8" id="KW-1185">Reference proteome</keyword>
<name>A0ABP7WEA1_9SPHI</name>
<dbReference type="InterPro" id="IPR002508">
    <property type="entry name" value="MurNAc-LAA_cat"/>
</dbReference>
<evidence type="ECO:0000256" key="4">
    <source>
        <dbReference type="SAM" id="MobiDB-lite"/>
    </source>
</evidence>
<proteinExistence type="predicted"/>
<feature type="domain" description="MurNAc-LAA" evidence="6">
    <location>
        <begin position="113"/>
        <end position="294"/>
    </location>
</feature>
<keyword evidence="5" id="KW-0732">Signal</keyword>
<evidence type="ECO:0000313" key="8">
    <source>
        <dbReference type="Proteomes" id="UP001500841"/>
    </source>
</evidence>
<gene>
    <name evidence="7" type="ORF">GCM10022392_04690</name>
</gene>
<reference evidence="8" key="1">
    <citation type="journal article" date="2019" name="Int. J. Syst. Evol. Microbiol.">
        <title>The Global Catalogue of Microorganisms (GCM) 10K type strain sequencing project: providing services to taxonomists for standard genome sequencing and annotation.</title>
        <authorList>
            <consortium name="The Broad Institute Genomics Platform"/>
            <consortium name="The Broad Institute Genome Sequencing Center for Infectious Disease"/>
            <person name="Wu L."/>
            <person name="Ma J."/>
        </authorList>
    </citation>
    <scope>NUCLEOTIDE SEQUENCE [LARGE SCALE GENOMIC DNA]</scope>
    <source>
        <strain evidence="8">JCM 17085</strain>
    </source>
</reference>
<dbReference type="SMART" id="SM00646">
    <property type="entry name" value="Ami_3"/>
    <property type="match status" value="1"/>
</dbReference>
<dbReference type="SUPFAM" id="SSF53187">
    <property type="entry name" value="Zn-dependent exopeptidases"/>
    <property type="match status" value="1"/>
</dbReference>
<dbReference type="EMBL" id="BAABCV010000002">
    <property type="protein sequence ID" value="GAA4086791.1"/>
    <property type="molecule type" value="Genomic_DNA"/>
</dbReference>
<evidence type="ECO:0000256" key="2">
    <source>
        <dbReference type="ARBA" id="ARBA00011901"/>
    </source>
</evidence>
<dbReference type="RefSeq" id="WP_345100827.1">
    <property type="nucleotide sequence ID" value="NZ_BAABCV010000002.1"/>
</dbReference>
<dbReference type="Pfam" id="PF01520">
    <property type="entry name" value="Amidase_3"/>
    <property type="match status" value="1"/>
</dbReference>
<comment type="catalytic activity">
    <reaction evidence="1">
        <text>Hydrolyzes the link between N-acetylmuramoyl residues and L-amino acid residues in certain cell-wall glycopeptides.</text>
        <dbReference type="EC" id="3.5.1.28"/>
    </reaction>
</comment>
<dbReference type="InterPro" id="IPR050695">
    <property type="entry name" value="N-acetylmuramoyl_amidase_3"/>
</dbReference>
<feature type="region of interest" description="Disordered" evidence="4">
    <location>
        <begin position="184"/>
        <end position="204"/>
    </location>
</feature>
<protein>
    <recommendedName>
        <fullName evidence="2">N-acetylmuramoyl-L-alanine amidase</fullName>
        <ecNumber evidence="2">3.5.1.28</ecNumber>
    </recommendedName>
</protein>
<feature type="signal peptide" evidence="5">
    <location>
        <begin position="1"/>
        <end position="24"/>
    </location>
</feature>
<keyword evidence="3" id="KW-0378">Hydrolase</keyword>
<dbReference type="PANTHER" id="PTHR30404">
    <property type="entry name" value="N-ACETYLMURAMOYL-L-ALANINE AMIDASE"/>
    <property type="match status" value="1"/>
</dbReference>
<dbReference type="CDD" id="cd02696">
    <property type="entry name" value="MurNAc-LAA"/>
    <property type="match status" value="1"/>
</dbReference>
<comment type="caution">
    <text evidence="7">The sequence shown here is derived from an EMBL/GenBank/DDBJ whole genome shotgun (WGS) entry which is preliminary data.</text>
</comment>
<evidence type="ECO:0000313" key="7">
    <source>
        <dbReference type="EMBL" id="GAA4086791.1"/>
    </source>
</evidence>
<dbReference type="EC" id="3.5.1.28" evidence="2"/>
<evidence type="ECO:0000256" key="5">
    <source>
        <dbReference type="SAM" id="SignalP"/>
    </source>
</evidence>
<sequence length="305" mass="33552">MKNKALKRLIFGLLALPVCFSLFSFTLPQTEKQDTLVNNGFKLKTVIIDPGHGGKPTGTGHFSHGASGSFSTERGVTLAIGLKLQAAIEKELGGVKAVLTRTNEDDVSWERRSEIANDSKGDLFISLHCNSLADKTVREAVGRRHGKTIYKTVRVPNRSGKGVLLLVYGTWRGREEERAISKNQLAEGEESEGSEMNSGLDPNDPESIILINQYKSKFRQRSIHLATLINTEFTETDGRPSEGIREQGVLVLCHSAMPAVLVETGYINNPDDEEYLNSEAGQNEIVASIIRALKNYKADVEQVAR</sequence>
<accession>A0ABP7WEA1</accession>
<dbReference type="Gene3D" id="3.40.630.40">
    <property type="entry name" value="Zn-dependent exopeptidases"/>
    <property type="match status" value="1"/>
</dbReference>
<evidence type="ECO:0000256" key="3">
    <source>
        <dbReference type="ARBA" id="ARBA00022801"/>
    </source>
</evidence>
<dbReference type="PANTHER" id="PTHR30404:SF0">
    <property type="entry name" value="N-ACETYLMURAMOYL-L-ALANINE AMIDASE AMIC"/>
    <property type="match status" value="1"/>
</dbReference>
<organism evidence="7 8">
    <name type="scientific">Mucilaginibacter panaciglaebae</name>
    <dbReference type="NCBI Taxonomy" id="502331"/>
    <lineage>
        <taxon>Bacteria</taxon>
        <taxon>Pseudomonadati</taxon>
        <taxon>Bacteroidota</taxon>
        <taxon>Sphingobacteriia</taxon>
        <taxon>Sphingobacteriales</taxon>
        <taxon>Sphingobacteriaceae</taxon>
        <taxon>Mucilaginibacter</taxon>
    </lineage>
</organism>
<feature type="chain" id="PRO_5045946438" description="N-acetylmuramoyl-L-alanine amidase" evidence="5">
    <location>
        <begin position="25"/>
        <end position="305"/>
    </location>
</feature>